<protein>
    <submittedName>
        <fullName evidence="1">Uncharacterized protein</fullName>
    </submittedName>
</protein>
<proteinExistence type="predicted"/>
<name>A0ABP0TIZ2_9BRYO</name>
<evidence type="ECO:0000313" key="1">
    <source>
        <dbReference type="EMBL" id="CAK9197628.1"/>
    </source>
</evidence>
<gene>
    <name evidence="1" type="ORF">CSSPTR1EN2_LOCUS4069</name>
</gene>
<reference evidence="1" key="1">
    <citation type="submission" date="2024-02" db="EMBL/GenBank/DDBJ databases">
        <authorList>
            <consortium name="ELIXIR-Norway"/>
            <consortium name="Elixir Norway"/>
        </authorList>
    </citation>
    <scope>NUCLEOTIDE SEQUENCE</scope>
</reference>
<keyword evidence="2" id="KW-1185">Reference proteome</keyword>
<organism evidence="1 2">
    <name type="scientific">Sphagnum troendelagicum</name>
    <dbReference type="NCBI Taxonomy" id="128251"/>
    <lineage>
        <taxon>Eukaryota</taxon>
        <taxon>Viridiplantae</taxon>
        <taxon>Streptophyta</taxon>
        <taxon>Embryophyta</taxon>
        <taxon>Bryophyta</taxon>
        <taxon>Sphagnophytina</taxon>
        <taxon>Sphagnopsida</taxon>
        <taxon>Sphagnales</taxon>
        <taxon>Sphagnaceae</taxon>
        <taxon>Sphagnum</taxon>
    </lineage>
</organism>
<accession>A0ABP0TIZ2</accession>
<sequence>MSEAFADYLRFIKRRLLEDEETGAVLLPSRDIPRCFALSAGAALTAAGAANVICLSSSETEFELASYKPGSDEEEAEAAVSDALLLPLEPQVVDALRFSDSATPGDPPPAEFQILFPTAGMDGADRPSVLFCPDKTKADSKKRTCYTAGFKIDRDSESSAVPAAGHVTCVAPCLEPVRNHGTNHHIL</sequence>
<evidence type="ECO:0000313" key="2">
    <source>
        <dbReference type="Proteomes" id="UP001497512"/>
    </source>
</evidence>
<dbReference type="EMBL" id="OZ019903">
    <property type="protein sequence ID" value="CAK9197628.1"/>
    <property type="molecule type" value="Genomic_DNA"/>
</dbReference>
<dbReference type="Proteomes" id="UP001497512">
    <property type="component" value="Chromosome 11"/>
</dbReference>